<dbReference type="EMBL" id="JAVDUU010000002">
    <property type="protein sequence ID" value="MDR6941713.1"/>
    <property type="molecule type" value="Genomic_DNA"/>
</dbReference>
<sequence length="168" mass="17672">MFINTACKAQAHSGIGVGLGANIPFATGYSPGLDLNLQGNICLSSKFALVPSLGVKQIKGDNAVIHEGDQGYSSYTRDDLGGACLALSGKYYFSNQWFTSAGIVGVINIDSPSSGGTLAVGYQVPLDHKNNVESNLNATLLTWSRASGSTHVPVAGLRVTYNFDFRSH</sequence>
<evidence type="ECO:0008006" key="3">
    <source>
        <dbReference type="Google" id="ProtNLM"/>
    </source>
</evidence>
<gene>
    <name evidence="1" type="ORF">J2W55_001555</name>
</gene>
<evidence type="ECO:0000313" key="1">
    <source>
        <dbReference type="EMBL" id="MDR6941713.1"/>
    </source>
</evidence>
<dbReference type="Proteomes" id="UP001247620">
    <property type="component" value="Unassembled WGS sequence"/>
</dbReference>
<name>A0ABU1T8U0_9SPHI</name>
<proteinExistence type="predicted"/>
<comment type="caution">
    <text evidence="1">The sequence shown here is derived from an EMBL/GenBank/DDBJ whole genome shotgun (WGS) entry which is preliminary data.</text>
</comment>
<organism evidence="1 2">
    <name type="scientific">Mucilaginibacter pocheonensis</name>
    <dbReference type="NCBI Taxonomy" id="398050"/>
    <lineage>
        <taxon>Bacteria</taxon>
        <taxon>Pseudomonadati</taxon>
        <taxon>Bacteroidota</taxon>
        <taxon>Sphingobacteriia</taxon>
        <taxon>Sphingobacteriales</taxon>
        <taxon>Sphingobacteriaceae</taxon>
        <taxon>Mucilaginibacter</taxon>
    </lineage>
</organism>
<evidence type="ECO:0000313" key="2">
    <source>
        <dbReference type="Proteomes" id="UP001247620"/>
    </source>
</evidence>
<accession>A0ABU1T8U0</accession>
<reference evidence="1 2" key="1">
    <citation type="submission" date="2023-07" db="EMBL/GenBank/DDBJ databases">
        <title>Sorghum-associated microbial communities from plants grown in Nebraska, USA.</title>
        <authorList>
            <person name="Schachtman D."/>
        </authorList>
    </citation>
    <scope>NUCLEOTIDE SEQUENCE [LARGE SCALE GENOMIC DNA]</scope>
    <source>
        <strain evidence="1 2">3262</strain>
    </source>
</reference>
<dbReference type="RefSeq" id="WP_310093806.1">
    <property type="nucleotide sequence ID" value="NZ_JAVDUU010000002.1"/>
</dbReference>
<keyword evidence="2" id="KW-1185">Reference proteome</keyword>
<protein>
    <recommendedName>
        <fullName evidence="3">Outer membrane protein beta-barrel domain-containing protein</fullName>
    </recommendedName>
</protein>